<accession>A0AAV2TH45</accession>
<dbReference type="Proteomes" id="UP001497525">
    <property type="component" value="Unassembled WGS sequence"/>
</dbReference>
<evidence type="ECO:0000313" key="2">
    <source>
        <dbReference type="EMBL" id="CAL5136374.1"/>
    </source>
</evidence>
<dbReference type="InterPro" id="IPR034113">
    <property type="entry name" value="SCP_GAPR1-like"/>
</dbReference>
<dbReference type="AlphaFoldDB" id="A0AAV2TH45"/>
<dbReference type="PANTHER" id="PTHR10334">
    <property type="entry name" value="CYSTEINE-RICH SECRETORY PROTEIN-RELATED"/>
    <property type="match status" value="1"/>
</dbReference>
<comment type="caution">
    <text evidence="2">The sequence shown here is derived from an EMBL/GenBank/DDBJ whole genome shotgun (WGS) entry which is preliminary data.</text>
</comment>
<protein>
    <recommendedName>
        <fullName evidence="1">SCP domain-containing protein</fullName>
    </recommendedName>
</protein>
<dbReference type="EMBL" id="CAXLJL010000312">
    <property type="protein sequence ID" value="CAL5136374.1"/>
    <property type="molecule type" value="Genomic_DNA"/>
</dbReference>
<dbReference type="SUPFAM" id="SSF55797">
    <property type="entry name" value="PR-1-like"/>
    <property type="match status" value="1"/>
</dbReference>
<dbReference type="InterPro" id="IPR014044">
    <property type="entry name" value="CAP_dom"/>
</dbReference>
<reference evidence="2" key="1">
    <citation type="submission" date="2024-06" db="EMBL/GenBank/DDBJ databases">
        <authorList>
            <person name="Liu X."/>
            <person name="Lenzi L."/>
            <person name="Haldenby T S."/>
            <person name="Uol C."/>
        </authorList>
    </citation>
    <scope>NUCLEOTIDE SEQUENCE</scope>
</reference>
<name>A0AAV2TH45_CALDB</name>
<organism evidence="2 3">
    <name type="scientific">Calicophoron daubneyi</name>
    <name type="common">Rumen fluke</name>
    <name type="synonym">Paramphistomum daubneyi</name>
    <dbReference type="NCBI Taxonomy" id="300641"/>
    <lineage>
        <taxon>Eukaryota</taxon>
        <taxon>Metazoa</taxon>
        <taxon>Spiralia</taxon>
        <taxon>Lophotrochozoa</taxon>
        <taxon>Platyhelminthes</taxon>
        <taxon>Trematoda</taxon>
        <taxon>Digenea</taxon>
        <taxon>Plagiorchiida</taxon>
        <taxon>Pronocephalata</taxon>
        <taxon>Paramphistomoidea</taxon>
        <taxon>Paramphistomidae</taxon>
        <taxon>Calicophoron</taxon>
    </lineage>
</organism>
<evidence type="ECO:0000313" key="3">
    <source>
        <dbReference type="Proteomes" id="UP001497525"/>
    </source>
</evidence>
<proteinExistence type="predicted"/>
<sequence>MDRQFNADCIELHNKLRALHDCPPLKLDIHLAEIAQAHAEKMGRSQSLSCVSPRHEFGENICMHTGAPGLSAKQVILQWYGEISDFKFGEEKQAKAENFSQIIWKATTRAGFGRSVSRSGCAMFVVGLYLEPGNQVGQYVENVPPPLDGRLLVPKW</sequence>
<dbReference type="CDD" id="cd05382">
    <property type="entry name" value="CAP_GAPR1-like"/>
    <property type="match status" value="1"/>
</dbReference>
<evidence type="ECO:0000259" key="1">
    <source>
        <dbReference type="SMART" id="SM00198"/>
    </source>
</evidence>
<feature type="domain" description="SCP" evidence="1">
    <location>
        <begin position="4"/>
        <end position="137"/>
    </location>
</feature>
<dbReference type="InterPro" id="IPR035940">
    <property type="entry name" value="CAP_sf"/>
</dbReference>
<dbReference type="SMART" id="SM00198">
    <property type="entry name" value="SCP"/>
    <property type="match status" value="1"/>
</dbReference>
<dbReference type="InterPro" id="IPR001283">
    <property type="entry name" value="CRISP-related"/>
</dbReference>
<gene>
    <name evidence="2" type="ORF">CDAUBV1_LOCUS10431</name>
</gene>
<dbReference type="Pfam" id="PF00188">
    <property type="entry name" value="CAP"/>
    <property type="match status" value="1"/>
</dbReference>
<dbReference type="Gene3D" id="3.40.33.10">
    <property type="entry name" value="CAP"/>
    <property type="match status" value="1"/>
</dbReference>